<dbReference type="Proteomes" id="UP000305778">
    <property type="component" value="Unassembled WGS sequence"/>
</dbReference>
<gene>
    <name evidence="2" type="ORF">FCI23_51585</name>
</gene>
<feature type="region of interest" description="Disordered" evidence="1">
    <location>
        <begin position="61"/>
        <end position="94"/>
    </location>
</feature>
<evidence type="ECO:0000313" key="2">
    <source>
        <dbReference type="EMBL" id="TJZ96024.1"/>
    </source>
</evidence>
<reference evidence="2 3" key="1">
    <citation type="submission" date="2019-04" db="EMBL/GenBank/DDBJ databases">
        <title>Streptomyces oryziradicis sp. nov., a novel actinomycete isolated from rhizosphere soil of rice (Oryza sativa L.).</title>
        <authorList>
            <person name="Li C."/>
        </authorList>
    </citation>
    <scope>NUCLEOTIDE SEQUENCE [LARGE SCALE GENOMIC DNA]</scope>
    <source>
        <strain evidence="2 3">NEAU-C40</strain>
    </source>
</reference>
<dbReference type="RefSeq" id="WP_136730869.1">
    <property type="nucleotide sequence ID" value="NZ_SUMC01000171.1"/>
</dbReference>
<protein>
    <submittedName>
        <fullName evidence="2">Uncharacterized protein</fullName>
    </submittedName>
</protein>
<organism evidence="2 3">
    <name type="scientific">Actinacidiphila oryziradicis</name>
    <dbReference type="NCBI Taxonomy" id="2571141"/>
    <lineage>
        <taxon>Bacteria</taxon>
        <taxon>Bacillati</taxon>
        <taxon>Actinomycetota</taxon>
        <taxon>Actinomycetes</taxon>
        <taxon>Kitasatosporales</taxon>
        <taxon>Streptomycetaceae</taxon>
        <taxon>Actinacidiphila</taxon>
    </lineage>
</organism>
<dbReference type="AlphaFoldDB" id="A0A4U0S6J8"/>
<name>A0A4U0S6J8_9ACTN</name>
<sequence>MSSVRGLLEERERVARVAVEELQAEADRILAALGEAEMVLERRVIAREELSEALAVPEGVRDVPAPDVPGQRPPPAVGKAPVARSRVPDRREGMTVQSLSSEYRKIVELLEAEPGLGVEGMQAKEMTARLGAGVDSGEDRRGAFESEAAGREALGGADSGGQVQAASVVTGELTGTVVRVVRVVRARRRLMSMVCDQ</sequence>
<dbReference type="OrthoDB" id="4548279at2"/>
<keyword evidence="3" id="KW-1185">Reference proteome</keyword>
<comment type="caution">
    <text evidence="2">The sequence shown here is derived from an EMBL/GenBank/DDBJ whole genome shotgun (WGS) entry which is preliminary data.</text>
</comment>
<proteinExistence type="predicted"/>
<accession>A0A4U0S6J8</accession>
<dbReference type="EMBL" id="SUMC01000171">
    <property type="protein sequence ID" value="TJZ96024.1"/>
    <property type="molecule type" value="Genomic_DNA"/>
</dbReference>
<evidence type="ECO:0000256" key="1">
    <source>
        <dbReference type="SAM" id="MobiDB-lite"/>
    </source>
</evidence>
<evidence type="ECO:0000313" key="3">
    <source>
        <dbReference type="Proteomes" id="UP000305778"/>
    </source>
</evidence>